<feature type="compositionally biased region" description="Low complexity" evidence="1">
    <location>
        <begin position="133"/>
        <end position="146"/>
    </location>
</feature>
<accession>A0ABN8LLV9</accession>
<keyword evidence="3" id="KW-1185">Reference proteome</keyword>
<comment type="caution">
    <text evidence="2">The sequence shown here is derived from an EMBL/GenBank/DDBJ whole genome shotgun (WGS) entry which is preliminary data.</text>
</comment>
<protein>
    <recommendedName>
        <fullName evidence="4">Gag-pol polyprotein</fullName>
    </recommendedName>
</protein>
<dbReference type="EMBL" id="CALNXI010000044">
    <property type="protein sequence ID" value="CAH3016619.1"/>
    <property type="molecule type" value="Genomic_DNA"/>
</dbReference>
<reference evidence="2 3" key="1">
    <citation type="submission" date="2022-05" db="EMBL/GenBank/DDBJ databases">
        <authorList>
            <consortium name="Genoscope - CEA"/>
            <person name="William W."/>
        </authorList>
    </citation>
    <scope>NUCLEOTIDE SEQUENCE [LARGE SCALE GENOMIC DNA]</scope>
</reference>
<feature type="region of interest" description="Disordered" evidence="1">
    <location>
        <begin position="57"/>
        <end position="91"/>
    </location>
</feature>
<evidence type="ECO:0000313" key="3">
    <source>
        <dbReference type="Proteomes" id="UP001159427"/>
    </source>
</evidence>
<proteinExistence type="predicted"/>
<gene>
    <name evidence="2" type="ORF">PEVE_00030888</name>
</gene>
<evidence type="ECO:0008006" key="4">
    <source>
        <dbReference type="Google" id="ProtNLM"/>
    </source>
</evidence>
<organism evidence="2 3">
    <name type="scientific">Porites evermanni</name>
    <dbReference type="NCBI Taxonomy" id="104178"/>
    <lineage>
        <taxon>Eukaryota</taxon>
        <taxon>Metazoa</taxon>
        <taxon>Cnidaria</taxon>
        <taxon>Anthozoa</taxon>
        <taxon>Hexacorallia</taxon>
        <taxon>Scleractinia</taxon>
        <taxon>Fungiina</taxon>
        <taxon>Poritidae</taxon>
        <taxon>Porites</taxon>
    </lineage>
</organism>
<name>A0ABN8LLV9_9CNID</name>
<feature type="compositionally biased region" description="Polar residues" evidence="1">
    <location>
        <begin position="62"/>
        <end position="75"/>
    </location>
</feature>
<evidence type="ECO:0000313" key="2">
    <source>
        <dbReference type="EMBL" id="CAH3016619.1"/>
    </source>
</evidence>
<feature type="region of interest" description="Disordered" evidence="1">
    <location>
        <begin position="124"/>
        <end position="160"/>
    </location>
</feature>
<evidence type="ECO:0000256" key="1">
    <source>
        <dbReference type="SAM" id="MobiDB-lite"/>
    </source>
</evidence>
<sequence>MRDFVVLRMNSDRFQKDCFKVGNVFTFKDVRDMAKSEESADKQLQLMNTQVYSINVPKGYQRQGNQRPTTYTGSSRPKARKKSGWGPHPREQCPAENATCHYFQKVGNLAKVCLSTQKKRNVHEIEATRAGPSESVPDSSQSSCDDMFLAPISATPLTSN</sequence>
<dbReference type="Proteomes" id="UP001159427">
    <property type="component" value="Unassembled WGS sequence"/>
</dbReference>